<organism evidence="3 4">
    <name type="scientific">Brucella cytisi</name>
    <dbReference type="NCBI Taxonomy" id="407152"/>
    <lineage>
        <taxon>Bacteria</taxon>
        <taxon>Pseudomonadati</taxon>
        <taxon>Pseudomonadota</taxon>
        <taxon>Alphaproteobacteria</taxon>
        <taxon>Hyphomicrobiales</taxon>
        <taxon>Brucellaceae</taxon>
        <taxon>Brucella/Ochrobactrum group</taxon>
        <taxon>Brucella</taxon>
    </lineage>
</organism>
<dbReference type="Proteomes" id="UP000182985">
    <property type="component" value="Unassembled WGS sequence"/>
</dbReference>
<accession>A0A1J6I7K3</accession>
<dbReference type="GO" id="GO:0003700">
    <property type="term" value="F:DNA-binding transcription factor activity"/>
    <property type="evidence" value="ECO:0007669"/>
    <property type="project" value="TreeGrafter"/>
</dbReference>
<dbReference type="SUPFAM" id="SSF47413">
    <property type="entry name" value="lambda repressor-like DNA-binding domains"/>
    <property type="match status" value="1"/>
</dbReference>
<feature type="domain" description="HTH cro/C1-type" evidence="2">
    <location>
        <begin position="11"/>
        <end position="65"/>
    </location>
</feature>
<dbReference type="CDD" id="cd00093">
    <property type="entry name" value="HTH_XRE"/>
    <property type="match status" value="1"/>
</dbReference>
<dbReference type="InterPro" id="IPR001387">
    <property type="entry name" value="Cro/C1-type_HTH"/>
</dbReference>
<gene>
    <name evidence="3" type="ORF">BLA27_02555</name>
</gene>
<dbReference type="InterPro" id="IPR050807">
    <property type="entry name" value="TransReg_Diox_bact_type"/>
</dbReference>
<dbReference type="RefSeq" id="WP_071630294.1">
    <property type="nucleotide sequence ID" value="NZ_MOEC01000002.1"/>
</dbReference>
<proteinExistence type="predicted"/>
<dbReference type="PROSITE" id="PS50943">
    <property type="entry name" value="HTH_CROC1"/>
    <property type="match status" value="1"/>
</dbReference>
<dbReference type="GO" id="GO:0003677">
    <property type="term" value="F:DNA binding"/>
    <property type="evidence" value="ECO:0007669"/>
    <property type="project" value="UniProtKB-KW"/>
</dbReference>
<keyword evidence="1" id="KW-0238">DNA-binding</keyword>
<dbReference type="EMBL" id="MOEC01000002">
    <property type="protein sequence ID" value="OIS94898.1"/>
    <property type="molecule type" value="Genomic_DNA"/>
</dbReference>
<comment type="caution">
    <text evidence="3">The sequence shown here is derived from an EMBL/GenBank/DDBJ whole genome shotgun (WGS) entry which is preliminary data.</text>
</comment>
<dbReference type="Gene3D" id="1.10.260.40">
    <property type="entry name" value="lambda repressor-like DNA-binding domains"/>
    <property type="match status" value="1"/>
</dbReference>
<evidence type="ECO:0000259" key="2">
    <source>
        <dbReference type="PROSITE" id="PS50943"/>
    </source>
</evidence>
<protein>
    <submittedName>
        <fullName evidence="3">Transcriptional regulator</fullName>
    </submittedName>
</protein>
<evidence type="ECO:0000256" key="1">
    <source>
        <dbReference type="ARBA" id="ARBA00023125"/>
    </source>
</evidence>
<evidence type="ECO:0000313" key="4">
    <source>
        <dbReference type="Proteomes" id="UP000182985"/>
    </source>
</evidence>
<dbReference type="Pfam" id="PF01381">
    <property type="entry name" value="HTH_3"/>
    <property type="match status" value="1"/>
</dbReference>
<name>A0A1J6I7K3_9HYPH</name>
<evidence type="ECO:0000313" key="3">
    <source>
        <dbReference type="EMBL" id="OIS94898.1"/>
    </source>
</evidence>
<dbReference type="OrthoDB" id="9815697at2"/>
<reference evidence="3 4" key="1">
    <citation type="submission" date="2016-10" db="EMBL/GenBank/DDBJ databases">
        <title>The Draft Genome Sequence of the Potato Rhizosphere Bacteria Ochrobactrum sp. IPA7.2.</title>
        <authorList>
            <person name="Gogoleva N.E."/>
            <person name="Khlopko Y.A."/>
            <person name="Burygin G.L."/>
            <person name="Plotnikov A.O."/>
        </authorList>
    </citation>
    <scope>NUCLEOTIDE SEQUENCE [LARGE SCALE GENOMIC DNA]</scope>
    <source>
        <strain evidence="3 4">IPA7.2</strain>
    </source>
</reference>
<dbReference type="SMART" id="SM00530">
    <property type="entry name" value="HTH_XRE"/>
    <property type="match status" value="1"/>
</dbReference>
<sequence>MDIRSVIGLNVQKIRRERRISQEELGFRASKTRAYISGLEAGKRNPTILTLMALSEALDIELDELLRRNQKIDKPR</sequence>
<dbReference type="PANTHER" id="PTHR46797">
    <property type="entry name" value="HTH-TYPE TRANSCRIPTIONAL REGULATOR"/>
    <property type="match status" value="1"/>
</dbReference>
<keyword evidence="4" id="KW-1185">Reference proteome</keyword>
<dbReference type="GO" id="GO:0005829">
    <property type="term" value="C:cytosol"/>
    <property type="evidence" value="ECO:0007669"/>
    <property type="project" value="TreeGrafter"/>
</dbReference>
<dbReference type="InterPro" id="IPR010982">
    <property type="entry name" value="Lambda_DNA-bd_dom_sf"/>
</dbReference>
<dbReference type="AlphaFoldDB" id="A0A1J6I7K3"/>
<dbReference type="PANTHER" id="PTHR46797:SF1">
    <property type="entry name" value="METHYLPHOSPHONATE SYNTHASE"/>
    <property type="match status" value="1"/>
</dbReference>